<evidence type="ECO:0000256" key="1">
    <source>
        <dbReference type="ARBA" id="ARBA00001966"/>
    </source>
</evidence>
<dbReference type="CDD" id="cd01335">
    <property type="entry name" value="Radical_SAM"/>
    <property type="match status" value="1"/>
</dbReference>
<dbReference type="InterPro" id="IPR013580">
    <property type="entry name" value="LI-POR_suB-like_C"/>
</dbReference>
<dbReference type="Proteomes" id="UP000280792">
    <property type="component" value="Unassembled WGS sequence"/>
</dbReference>
<dbReference type="GO" id="GO:0051539">
    <property type="term" value="F:4 iron, 4 sulfur cluster binding"/>
    <property type="evidence" value="ECO:0007669"/>
    <property type="project" value="UniProtKB-KW"/>
</dbReference>
<dbReference type="PIRSF" id="PIRSF037420">
    <property type="entry name" value="PQQ_syn_pqqE"/>
    <property type="match status" value="1"/>
</dbReference>
<dbReference type="InterPro" id="IPR023885">
    <property type="entry name" value="4Fe4S-binding_SPASM_dom"/>
</dbReference>
<reference evidence="8 9" key="1">
    <citation type="submission" date="2018-08" db="EMBL/GenBank/DDBJ databases">
        <authorList>
            <person name="Khan S.A."/>
        </authorList>
    </citation>
    <scope>NUCLEOTIDE SEQUENCE [LARGE SCALE GENOMIC DNA]</scope>
    <source>
        <strain evidence="8 9">GTF-13</strain>
    </source>
</reference>
<dbReference type="GO" id="GO:0046872">
    <property type="term" value="F:metal ion binding"/>
    <property type="evidence" value="ECO:0007669"/>
    <property type="project" value="UniProtKB-KW"/>
</dbReference>
<sequence>MSRLSMIAINLTDRCNLACEHCYLDARTLRDGSPHELSTAEVKQLLSEIASRGTETMVVLTGGEPLLRRDIEELVAHGHERKLFMVLGSNGTLLSEQRIRSLKAAGLMGVGISLDSIDPDWHDRFRGKPGAWLQTVTAMEQCRQQGLSFQVHFSVHAGNAHELEAMVEAAHAQGARVFNLFFLVCTGRGERVTDISPQQYERVLQQALALQEHYPDMLIRPRCAPHYKRVAHQLHPEAPINRISGNEGDGCIAGSGYCRITPQGGVTPCPYIADEVGNIREQGFLELWDQAPVFEALRHPRLEGKCGQCEYQQLCGGCRARPLAAGDGLMGEDPLCAYQPQGGELIFPLQEQPLLWHPLAEQRLSRVPGFIRAMVRKRAEAYAREQGDSEVTTTHLEELTARRFGANPPFKPDPGR</sequence>
<dbReference type="InterPro" id="IPR007197">
    <property type="entry name" value="rSAM"/>
</dbReference>
<dbReference type="InterPro" id="IPR017200">
    <property type="entry name" value="PqqE-like"/>
</dbReference>
<dbReference type="InterPro" id="IPR042298">
    <property type="entry name" value="P-CP_red_C"/>
</dbReference>
<dbReference type="Pfam" id="PF08369">
    <property type="entry name" value="PCP_red"/>
    <property type="match status" value="1"/>
</dbReference>
<accession>A0A3P3VQY7</accession>
<keyword evidence="2" id="KW-0004">4Fe-4S</keyword>
<dbReference type="SFLD" id="SFLDG01386">
    <property type="entry name" value="main_SPASM_domain-containing"/>
    <property type="match status" value="1"/>
</dbReference>
<evidence type="ECO:0000259" key="7">
    <source>
        <dbReference type="PROSITE" id="PS51918"/>
    </source>
</evidence>
<dbReference type="Pfam" id="PF04055">
    <property type="entry name" value="Radical_SAM"/>
    <property type="match status" value="1"/>
</dbReference>
<dbReference type="PANTHER" id="PTHR11228:SF7">
    <property type="entry name" value="PQQA PEPTIDE CYCLASE"/>
    <property type="match status" value="1"/>
</dbReference>
<keyword evidence="6" id="KW-0411">Iron-sulfur</keyword>
<evidence type="ECO:0000256" key="4">
    <source>
        <dbReference type="ARBA" id="ARBA00022723"/>
    </source>
</evidence>
<comment type="cofactor">
    <cofactor evidence="1">
        <name>[4Fe-4S] cluster</name>
        <dbReference type="ChEBI" id="CHEBI:49883"/>
    </cofactor>
</comment>
<dbReference type="InterPro" id="IPR050377">
    <property type="entry name" value="Radical_SAM_PqqE_MftC-like"/>
</dbReference>
<reference evidence="8 9" key="2">
    <citation type="submission" date="2018-12" db="EMBL/GenBank/DDBJ databases">
        <title>Simiduia agarivorans gen. nov., sp. nov., a marine, agarolytic bacterium isolated from shallow coastal water from Keelung, Taiwan.</title>
        <authorList>
            <person name="Shieh W.Y."/>
        </authorList>
    </citation>
    <scope>NUCLEOTIDE SEQUENCE [LARGE SCALE GENOMIC DNA]</scope>
    <source>
        <strain evidence="8 9">GTF-13</strain>
    </source>
</reference>
<keyword evidence="5" id="KW-0408">Iron</keyword>
<dbReference type="CDD" id="cd21123">
    <property type="entry name" value="SPASM_MftC-like"/>
    <property type="match status" value="1"/>
</dbReference>
<organism evidence="8 9">
    <name type="scientific">Aestuariirhabdus litorea</name>
    <dbReference type="NCBI Taxonomy" id="2528527"/>
    <lineage>
        <taxon>Bacteria</taxon>
        <taxon>Pseudomonadati</taxon>
        <taxon>Pseudomonadota</taxon>
        <taxon>Gammaproteobacteria</taxon>
        <taxon>Oceanospirillales</taxon>
        <taxon>Aestuariirhabdaceae</taxon>
        <taxon>Aestuariirhabdus</taxon>
    </lineage>
</organism>
<dbReference type="GO" id="GO:0015995">
    <property type="term" value="P:chlorophyll biosynthetic process"/>
    <property type="evidence" value="ECO:0007669"/>
    <property type="project" value="InterPro"/>
</dbReference>
<dbReference type="SMART" id="SM00729">
    <property type="entry name" value="Elp3"/>
    <property type="match status" value="1"/>
</dbReference>
<dbReference type="GO" id="GO:0016491">
    <property type="term" value="F:oxidoreductase activity"/>
    <property type="evidence" value="ECO:0007669"/>
    <property type="project" value="InterPro"/>
</dbReference>
<dbReference type="RefSeq" id="WP_125015470.1">
    <property type="nucleotide sequence ID" value="NZ_QWEZ01000001.1"/>
</dbReference>
<name>A0A3P3VQY7_9GAMM</name>
<dbReference type="Pfam" id="PF13186">
    <property type="entry name" value="SPASM"/>
    <property type="match status" value="1"/>
</dbReference>
<evidence type="ECO:0000256" key="5">
    <source>
        <dbReference type="ARBA" id="ARBA00023004"/>
    </source>
</evidence>
<dbReference type="EMBL" id="QWEZ01000001">
    <property type="protein sequence ID" value="RRJ85040.1"/>
    <property type="molecule type" value="Genomic_DNA"/>
</dbReference>
<dbReference type="SUPFAM" id="SSF102114">
    <property type="entry name" value="Radical SAM enzymes"/>
    <property type="match status" value="1"/>
</dbReference>
<evidence type="ECO:0000256" key="2">
    <source>
        <dbReference type="ARBA" id="ARBA00022485"/>
    </source>
</evidence>
<comment type="caution">
    <text evidence="8">The sequence shown here is derived from an EMBL/GenBank/DDBJ whole genome shotgun (WGS) entry which is preliminary data.</text>
</comment>
<dbReference type="PROSITE" id="PS51918">
    <property type="entry name" value="RADICAL_SAM"/>
    <property type="match status" value="1"/>
</dbReference>
<dbReference type="AlphaFoldDB" id="A0A3P3VQY7"/>
<proteinExistence type="predicted"/>
<dbReference type="SFLD" id="SFLDG01067">
    <property type="entry name" value="SPASM/twitch_domain_containing"/>
    <property type="match status" value="1"/>
</dbReference>
<dbReference type="InterPro" id="IPR058240">
    <property type="entry name" value="rSAM_sf"/>
</dbReference>
<dbReference type="SFLD" id="SFLDS00029">
    <property type="entry name" value="Radical_SAM"/>
    <property type="match status" value="1"/>
</dbReference>
<dbReference type="NCBIfam" id="TIGR04085">
    <property type="entry name" value="rSAM_more_4Fe4S"/>
    <property type="match status" value="1"/>
</dbReference>
<dbReference type="PANTHER" id="PTHR11228">
    <property type="entry name" value="RADICAL SAM DOMAIN PROTEIN"/>
    <property type="match status" value="1"/>
</dbReference>
<keyword evidence="4" id="KW-0479">Metal-binding</keyword>
<evidence type="ECO:0000256" key="3">
    <source>
        <dbReference type="ARBA" id="ARBA00022691"/>
    </source>
</evidence>
<evidence type="ECO:0000313" key="8">
    <source>
        <dbReference type="EMBL" id="RRJ85040.1"/>
    </source>
</evidence>
<dbReference type="Gene3D" id="3.20.20.70">
    <property type="entry name" value="Aldolase class I"/>
    <property type="match status" value="1"/>
</dbReference>
<evidence type="ECO:0000256" key="6">
    <source>
        <dbReference type="ARBA" id="ARBA00023014"/>
    </source>
</evidence>
<gene>
    <name evidence="8" type="ORF">D0544_08170</name>
</gene>
<evidence type="ECO:0000313" key="9">
    <source>
        <dbReference type="Proteomes" id="UP000280792"/>
    </source>
</evidence>
<dbReference type="Gene3D" id="1.10.8.550">
    <property type="entry name" value="Proto-chlorophyllide reductase 57 kD subunit B"/>
    <property type="match status" value="1"/>
</dbReference>
<keyword evidence="9" id="KW-1185">Reference proteome</keyword>
<dbReference type="InterPro" id="IPR006638">
    <property type="entry name" value="Elp3/MiaA/NifB-like_rSAM"/>
</dbReference>
<feature type="domain" description="Radical SAM core" evidence="7">
    <location>
        <begin position="1"/>
        <end position="216"/>
    </location>
</feature>
<dbReference type="InterPro" id="IPR013785">
    <property type="entry name" value="Aldolase_TIM"/>
</dbReference>
<protein>
    <submittedName>
        <fullName evidence="8">Radical SAM protein</fullName>
    </submittedName>
</protein>
<dbReference type="GO" id="GO:0015979">
    <property type="term" value="P:photosynthesis"/>
    <property type="evidence" value="ECO:0007669"/>
    <property type="project" value="InterPro"/>
</dbReference>
<keyword evidence="3" id="KW-0949">S-adenosyl-L-methionine</keyword>